<dbReference type="Proteomes" id="UP000238169">
    <property type="component" value="Unassembled WGS sequence"/>
</dbReference>
<sequence length="166" mass="19018">MSEKLTRMLVSDGGMEYSLALDVDRFGEPNERSITRGKHDRRYNIKIRQEDVALLDALVALNEVPRSLLLNNLLHDILLNALQDIKDNDVRLLLAHTADQRAHYDELSCPWVFDAIETECRQIMQNIFQYNQAAVQVQDDPNAPSDHSWNSEDFLAVKEALEGLDK</sequence>
<dbReference type="RefSeq" id="WP_106854018.1">
    <property type="nucleotide sequence ID" value="NZ_OGTP01000003.1"/>
</dbReference>
<name>A0A2U3I2G7_9BURK</name>
<gene>
    <name evidence="1" type="ORF">NOV72_01564</name>
</gene>
<proteinExistence type="predicted"/>
<protein>
    <submittedName>
        <fullName evidence="1">Uncharacterized protein</fullName>
    </submittedName>
</protein>
<dbReference type="OrthoDB" id="5918327at2"/>
<accession>A0A2U3I2G7</accession>
<organism evidence="1 2">
    <name type="scientific">Caballeronia novacaledonica</name>
    <dbReference type="NCBI Taxonomy" id="1544861"/>
    <lineage>
        <taxon>Bacteria</taxon>
        <taxon>Pseudomonadati</taxon>
        <taxon>Pseudomonadota</taxon>
        <taxon>Betaproteobacteria</taxon>
        <taxon>Burkholderiales</taxon>
        <taxon>Burkholderiaceae</taxon>
        <taxon>Caballeronia</taxon>
    </lineage>
</organism>
<reference evidence="2" key="1">
    <citation type="submission" date="2018-01" db="EMBL/GenBank/DDBJ databases">
        <authorList>
            <person name="Peeters C."/>
        </authorList>
    </citation>
    <scope>NUCLEOTIDE SEQUENCE [LARGE SCALE GENOMIC DNA]</scope>
</reference>
<keyword evidence="2" id="KW-1185">Reference proteome</keyword>
<evidence type="ECO:0000313" key="1">
    <source>
        <dbReference type="EMBL" id="SPB14314.1"/>
    </source>
</evidence>
<evidence type="ECO:0000313" key="2">
    <source>
        <dbReference type="Proteomes" id="UP000238169"/>
    </source>
</evidence>
<dbReference type="AlphaFoldDB" id="A0A2U3I2G7"/>
<dbReference type="EMBL" id="OGTP01000003">
    <property type="protein sequence ID" value="SPB14314.1"/>
    <property type="molecule type" value="Genomic_DNA"/>
</dbReference>